<keyword evidence="3" id="KW-1185">Reference proteome</keyword>
<dbReference type="RefSeq" id="XP_040738749.1">
    <property type="nucleotide sequence ID" value="XM_040872856.1"/>
</dbReference>
<dbReference type="InterPro" id="IPR045469">
    <property type="entry name" value="Nis1"/>
</dbReference>
<feature type="chain" id="PRO_5016843163" description="Phosphatidylglycerol/phosphatidylinositol transfer protein" evidence="1">
    <location>
        <begin position="18"/>
        <end position="143"/>
    </location>
</feature>
<evidence type="ECO:0000256" key="1">
    <source>
        <dbReference type="SAM" id="SignalP"/>
    </source>
</evidence>
<evidence type="ECO:0000313" key="3">
    <source>
        <dbReference type="Proteomes" id="UP000249363"/>
    </source>
</evidence>
<dbReference type="EMBL" id="MIKG01000031">
    <property type="protein sequence ID" value="RAO74235.1"/>
    <property type="molecule type" value="Genomic_DNA"/>
</dbReference>
<evidence type="ECO:0000313" key="2">
    <source>
        <dbReference type="EMBL" id="RAO74235.1"/>
    </source>
</evidence>
<dbReference type="Pfam" id="PF19271">
    <property type="entry name" value="Nis1"/>
    <property type="match status" value="1"/>
</dbReference>
<keyword evidence="1" id="KW-0732">Signal</keyword>
<gene>
    <name evidence="2" type="ORF">BHQ10_010247</name>
</gene>
<dbReference type="Proteomes" id="UP000249363">
    <property type="component" value="Unassembled WGS sequence"/>
</dbReference>
<name>A0A364LEI9_TALAM</name>
<feature type="signal peptide" evidence="1">
    <location>
        <begin position="1"/>
        <end position="17"/>
    </location>
</feature>
<comment type="caution">
    <text evidence="2">The sequence shown here is derived from an EMBL/GenBank/DDBJ whole genome shotgun (WGS) entry which is preliminary data.</text>
</comment>
<evidence type="ECO:0008006" key="4">
    <source>
        <dbReference type="Google" id="ProtNLM"/>
    </source>
</evidence>
<reference evidence="2 3" key="1">
    <citation type="journal article" date="2017" name="Biotechnol. Biofuels">
        <title>Differential beta-glucosidase expression as a function of carbon source availability in Talaromyces amestolkiae: a genomic and proteomic approach.</title>
        <authorList>
            <person name="de Eugenio L.I."/>
            <person name="Mendez-Liter J.A."/>
            <person name="Nieto-Dominguez M."/>
            <person name="Alonso L."/>
            <person name="Gil-Munoz J."/>
            <person name="Barriuso J."/>
            <person name="Prieto A."/>
            <person name="Martinez M.J."/>
        </authorList>
    </citation>
    <scope>NUCLEOTIDE SEQUENCE [LARGE SCALE GENOMIC DNA]</scope>
    <source>
        <strain evidence="2 3">CIB</strain>
    </source>
</reference>
<proteinExistence type="predicted"/>
<dbReference type="AlphaFoldDB" id="A0A364LEI9"/>
<dbReference type="GeneID" id="63799461"/>
<organism evidence="2 3">
    <name type="scientific">Talaromyces amestolkiae</name>
    <dbReference type="NCBI Taxonomy" id="1196081"/>
    <lineage>
        <taxon>Eukaryota</taxon>
        <taxon>Fungi</taxon>
        <taxon>Dikarya</taxon>
        <taxon>Ascomycota</taxon>
        <taxon>Pezizomycotina</taxon>
        <taxon>Eurotiomycetes</taxon>
        <taxon>Eurotiomycetidae</taxon>
        <taxon>Eurotiales</taxon>
        <taxon>Trichocomaceae</taxon>
        <taxon>Talaromyces</taxon>
        <taxon>Talaromyces sect. Talaromyces</taxon>
    </lineage>
</organism>
<sequence>MYKTILSLGLIASTTLAQSVSIGLPTAGAQLYTSTNATFQIQRPDSLTGSEEIAVVIGINKCGSGATCSSPEESMGTVLYNGPFDPQFHETYLPPYQNFTLEIPEGVAAENGIVTVAHFSLVGASTYPLVEYHNQTVTIAESD</sequence>
<accession>A0A364LEI9</accession>
<protein>
    <recommendedName>
        <fullName evidence="4">Phosphatidylglycerol/phosphatidylinositol transfer protein</fullName>
    </recommendedName>
</protein>
<dbReference type="OrthoDB" id="2841294at2759"/>